<name>A0A7Z8Y1E1_9CAUL</name>
<gene>
    <name evidence="1" type="ORF">BREV_BREV_00944</name>
</gene>
<reference evidence="1 2" key="1">
    <citation type="submission" date="2018-11" db="EMBL/GenBank/DDBJ databases">
        <authorList>
            <person name="Peiro R."/>
            <person name="Begona"/>
            <person name="Cbmso G."/>
            <person name="Lopez M."/>
            <person name="Gonzalez S."/>
            <person name="Sacristan E."/>
            <person name="Castillo E."/>
        </authorList>
    </citation>
    <scope>NUCLEOTIDE SEQUENCE [LARGE SCALE GENOMIC DNA]</scope>
    <source>
        <strain evidence="1">Brev_genome</strain>
    </source>
</reference>
<keyword evidence="2" id="KW-1185">Reference proteome</keyword>
<protein>
    <recommendedName>
        <fullName evidence="3">Circularly permuted type 2 ATP-grasp protein</fullName>
    </recommendedName>
</protein>
<dbReference type="Proteomes" id="UP000289220">
    <property type="component" value="Unassembled WGS sequence"/>
</dbReference>
<evidence type="ECO:0000313" key="2">
    <source>
        <dbReference type="Proteomes" id="UP000289220"/>
    </source>
</evidence>
<accession>A0A7Z8Y1E1</accession>
<evidence type="ECO:0000313" key="1">
    <source>
        <dbReference type="EMBL" id="VDC48958.1"/>
    </source>
</evidence>
<sequence length="453" mass="48635">MMSDLSPSAGSVRADQLNGGCFCVGVDQTALAAALDRETGIPGFAADLAETHPWLFARSPVFLPAETLDRMMAVVAAAETAVMLPGYREAAAAWTPPLARRDPGPHGVFMGYDFHVTPSGPKLIEINTNAGGAFLNAVLARSQQICCAGVVAGVETPGPAAFQQQVGEMFRKEWRLQNGKGTPATVAILDDDPQAQPLYPEFRLAQAQLRAAGLEALVADPRDLTIVGDALMLGGVRVDIVYNRLVDFLLEQPTHGVLRQAYERGLVVVTPNPHIYSRLADKQNLTLLSDPDSLRSWGLAAEPAAVLAAAVPRTILVRPENAAELWADRRNWFFKPARGHASKAAYRGDKLTRRVWEEIKNATYVAQTYAAPGERRIPPAAEPVSLKVDVRLYTYGGRMLLAAARLYQGQTTNMRTPGGGFAPVLVLPAAGADIDECRGAVKPSPGATCHDRS</sequence>
<dbReference type="SUPFAM" id="SSF56059">
    <property type="entry name" value="Glutathione synthetase ATP-binding domain-like"/>
    <property type="match status" value="1"/>
</dbReference>
<organism evidence="1 2">
    <name type="scientific">Brevundimonas mediterranea</name>
    <dbReference type="NCBI Taxonomy" id="74329"/>
    <lineage>
        <taxon>Bacteria</taxon>
        <taxon>Pseudomonadati</taxon>
        <taxon>Pseudomonadota</taxon>
        <taxon>Alphaproteobacteria</taxon>
        <taxon>Caulobacterales</taxon>
        <taxon>Caulobacteraceae</taxon>
        <taxon>Brevundimonas</taxon>
    </lineage>
</organism>
<dbReference type="AlphaFoldDB" id="A0A7Z8Y1E1"/>
<dbReference type="EMBL" id="UXHF01000012">
    <property type="protein sequence ID" value="VDC48958.1"/>
    <property type="molecule type" value="Genomic_DNA"/>
</dbReference>
<comment type="caution">
    <text evidence="1">The sequence shown here is derived from an EMBL/GenBank/DDBJ whole genome shotgun (WGS) entry which is preliminary data.</text>
</comment>
<evidence type="ECO:0008006" key="3">
    <source>
        <dbReference type="Google" id="ProtNLM"/>
    </source>
</evidence>
<proteinExistence type="predicted"/>